<organism evidence="1 2">
    <name type="scientific">Pseudophaeobacter arcticus</name>
    <dbReference type="NCBI Taxonomy" id="385492"/>
    <lineage>
        <taxon>Bacteria</taxon>
        <taxon>Pseudomonadati</taxon>
        <taxon>Pseudomonadota</taxon>
        <taxon>Alphaproteobacteria</taxon>
        <taxon>Rhodobacterales</taxon>
        <taxon>Paracoccaceae</taxon>
        <taxon>Pseudophaeobacter</taxon>
    </lineage>
</organism>
<evidence type="ECO:0000313" key="2">
    <source>
        <dbReference type="Proteomes" id="UP001441944"/>
    </source>
</evidence>
<evidence type="ECO:0000313" key="1">
    <source>
        <dbReference type="EMBL" id="GAA6198749.1"/>
    </source>
</evidence>
<gene>
    <name evidence="1" type="ORF">NBRC116598_41960</name>
</gene>
<sequence>MGFEELFPPEVSKMNPAKLAALSLGSENIDFFSGSGSFNVIGKAVASEEEDWDF</sequence>
<comment type="caution">
    <text evidence="1">The sequence shown here is derived from an EMBL/GenBank/DDBJ whole genome shotgun (WGS) entry which is preliminary data.</text>
</comment>
<dbReference type="Proteomes" id="UP001441944">
    <property type="component" value="Unassembled WGS sequence"/>
</dbReference>
<dbReference type="EMBL" id="BAABWU010000035">
    <property type="protein sequence ID" value="GAA6198749.1"/>
    <property type="molecule type" value="Genomic_DNA"/>
</dbReference>
<name>A0ABQ0ASD2_9RHOB</name>
<reference evidence="1 2" key="1">
    <citation type="submission" date="2024-04" db="EMBL/GenBank/DDBJ databases">
        <title>Draft genome sequence of Pseudophaeobacter arcticus NBRC 116598.</title>
        <authorList>
            <person name="Miyakawa T."/>
            <person name="Kusuya Y."/>
            <person name="Miura T."/>
        </authorList>
    </citation>
    <scope>NUCLEOTIDE SEQUENCE [LARGE SCALE GENOMIC DNA]</scope>
    <source>
        <strain evidence="1 2">SU-CL00105</strain>
    </source>
</reference>
<accession>A0ABQ0ASD2</accession>
<proteinExistence type="predicted"/>
<dbReference type="RefSeq" id="WP_435368941.1">
    <property type="nucleotide sequence ID" value="NZ_BAABWU010000035.1"/>
</dbReference>
<keyword evidence="2" id="KW-1185">Reference proteome</keyword>
<protein>
    <submittedName>
        <fullName evidence="1">Uncharacterized protein</fullName>
    </submittedName>
</protein>